<proteinExistence type="evidence at transcript level"/>
<evidence type="ECO:0000313" key="1">
    <source>
        <dbReference type="EMBL" id="BAF01719.1"/>
    </source>
</evidence>
<reference evidence="1" key="1">
    <citation type="submission" date="2006-07" db="EMBL/GenBank/DDBJ databases">
        <title>Large-scale analysis of RIKEN Arabidopsis full-length (RAFL) cDNAs.</title>
        <authorList>
            <person name="Totoki Y."/>
            <person name="Seki M."/>
            <person name="Ishida J."/>
            <person name="Nakajima M."/>
            <person name="Enju A."/>
            <person name="Morosawa T."/>
            <person name="Kamiya A."/>
            <person name="Narusaka M."/>
            <person name="Shin-i T."/>
            <person name="Nakagawa M."/>
            <person name="Sakamoto N."/>
            <person name="Oishi K."/>
            <person name="Kohara Y."/>
            <person name="Kobayashi M."/>
            <person name="Toyoda A."/>
            <person name="Sakaki Y."/>
            <person name="Sakurai T."/>
            <person name="Iida K."/>
            <person name="Akiyama K."/>
            <person name="Satou M."/>
            <person name="Toyoda T."/>
            <person name="Konagaya A."/>
            <person name="Carninci P."/>
            <person name="Kawai J."/>
            <person name="Hayashizaki Y."/>
            <person name="Shinozaki K."/>
        </authorList>
    </citation>
    <scope>NUCLEOTIDE SEQUENCE</scope>
</reference>
<organism evidence="1">
    <name type="scientific">Arabidopsis thaliana</name>
    <name type="common">Mouse-ear cress</name>
    <dbReference type="NCBI Taxonomy" id="3702"/>
    <lineage>
        <taxon>Eukaryota</taxon>
        <taxon>Viridiplantae</taxon>
        <taxon>Streptophyta</taxon>
        <taxon>Embryophyta</taxon>
        <taxon>Tracheophyta</taxon>
        <taxon>Spermatophyta</taxon>
        <taxon>Magnoliopsida</taxon>
        <taxon>eudicotyledons</taxon>
        <taxon>Gunneridae</taxon>
        <taxon>Pentapetalae</taxon>
        <taxon>rosids</taxon>
        <taxon>malvids</taxon>
        <taxon>Brassicales</taxon>
        <taxon>Brassicaceae</taxon>
        <taxon>Camelineae</taxon>
        <taxon>Arabidopsis</taxon>
    </lineage>
</organism>
<name>Q0WMD7_ARATH</name>
<protein>
    <submittedName>
        <fullName evidence="1">Uncharacterized protein</fullName>
    </submittedName>
</protein>
<dbReference type="AlphaFoldDB" id="Q0WMD7"/>
<dbReference type="EMBL" id="AK229890">
    <property type="protein sequence ID" value="BAF01719.1"/>
    <property type="molecule type" value="mRNA"/>
</dbReference>
<sequence>MTEIAIELVIYSDPCQFLGIYVDGSELGQRTRCFFRVELNKIIDYTHI</sequence>
<accession>Q0WMD7</accession>